<organism evidence="2 3">
    <name type="scientific">Rugamonas aquatica</name>
    <dbReference type="NCBI Taxonomy" id="2743357"/>
    <lineage>
        <taxon>Bacteria</taxon>
        <taxon>Pseudomonadati</taxon>
        <taxon>Pseudomonadota</taxon>
        <taxon>Betaproteobacteria</taxon>
        <taxon>Burkholderiales</taxon>
        <taxon>Oxalobacteraceae</taxon>
        <taxon>Telluria group</taxon>
        <taxon>Rugamonas</taxon>
    </lineage>
</organism>
<dbReference type="RefSeq" id="WP_152840032.1">
    <property type="nucleotide sequence ID" value="NZ_WHUG01000009.1"/>
</dbReference>
<dbReference type="InterPro" id="IPR010982">
    <property type="entry name" value="Lambda_DNA-bd_dom_sf"/>
</dbReference>
<keyword evidence="3" id="KW-1185">Reference proteome</keyword>
<comment type="caution">
    <text evidence="2">The sequence shown here is derived from an EMBL/GenBank/DDBJ whole genome shotgun (WGS) entry which is preliminary data.</text>
</comment>
<dbReference type="AlphaFoldDB" id="A0A6A7N721"/>
<accession>A0A6A7N721</accession>
<evidence type="ECO:0000313" key="3">
    <source>
        <dbReference type="Proteomes" id="UP000440498"/>
    </source>
</evidence>
<dbReference type="InterPro" id="IPR010744">
    <property type="entry name" value="Phage_CI_N"/>
</dbReference>
<feature type="domain" description="HTH cro/C1-type" evidence="1">
    <location>
        <begin position="30"/>
        <end position="72"/>
    </location>
</feature>
<dbReference type="EMBL" id="WHUG01000009">
    <property type="protein sequence ID" value="MQA40741.1"/>
    <property type="molecule type" value="Genomic_DNA"/>
</dbReference>
<evidence type="ECO:0000259" key="1">
    <source>
        <dbReference type="PROSITE" id="PS50943"/>
    </source>
</evidence>
<dbReference type="Gene3D" id="1.10.260.40">
    <property type="entry name" value="lambda repressor-like DNA-binding domains"/>
    <property type="match status" value="1"/>
</dbReference>
<dbReference type="PROSITE" id="PS50943">
    <property type="entry name" value="HTH_CROC1"/>
    <property type="match status" value="1"/>
</dbReference>
<protein>
    <recommendedName>
        <fullName evidence="1">HTH cro/C1-type domain-containing protein</fullName>
    </recommendedName>
</protein>
<dbReference type="GO" id="GO:0003677">
    <property type="term" value="F:DNA binding"/>
    <property type="evidence" value="ECO:0007669"/>
    <property type="project" value="InterPro"/>
</dbReference>
<gene>
    <name evidence="2" type="ORF">GEV02_21595</name>
</gene>
<sequence length="120" mass="13567">MNIKADEHPQYNPDVLLDTIKDRLGLKNDAALAKRLGIAAPIISKIRHRRQEVSSDVLISMHEETKLSIRDLRFLSGDFRHHTGRSATPIPPERAEADCLWSVSKKCKKTKEKTAAEPRS</sequence>
<dbReference type="InterPro" id="IPR001387">
    <property type="entry name" value="Cro/C1-type_HTH"/>
</dbReference>
<name>A0A6A7N721_9BURK</name>
<dbReference type="GO" id="GO:0045892">
    <property type="term" value="P:negative regulation of DNA-templated transcription"/>
    <property type="evidence" value="ECO:0007669"/>
    <property type="project" value="InterPro"/>
</dbReference>
<reference evidence="2 3" key="1">
    <citation type="submission" date="2019-10" db="EMBL/GenBank/DDBJ databases">
        <title>Two novel species isolated from a subtropical stream in China.</title>
        <authorList>
            <person name="Lu H."/>
        </authorList>
    </citation>
    <scope>NUCLEOTIDE SEQUENCE [LARGE SCALE GENOMIC DNA]</scope>
    <source>
        <strain evidence="2 3">FT29W</strain>
    </source>
</reference>
<proteinExistence type="predicted"/>
<dbReference type="Pfam" id="PF07022">
    <property type="entry name" value="Phage_CI_repr"/>
    <property type="match status" value="1"/>
</dbReference>
<evidence type="ECO:0000313" key="2">
    <source>
        <dbReference type="EMBL" id="MQA40741.1"/>
    </source>
</evidence>
<dbReference type="Proteomes" id="UP000440498">
    <property type="component" value="Unassembled WGS sequence"/>
</dbReference>